<accession>A0A1Y5SY10</accession>
<protein>
    <recommendedName>
        <fullName evidence="1">NAD(P)-binding domain-containing protein</fullName>
    </recommendedName>
</protein>
<feature type="domain" description="NAD(P)-binding" evidence="1">
    <location>
        <begin position="11"/>
        <end position="202"/>
    </location>
</feature>
<dbReference type="Pfam" id="PF13460">
    <property type="entry name" value="NAD_binding_10"/>
    <property type="match status" value="1"/>
</dbReference>
<dbReference type="GO" id="GO:0004074">
    <property type="term" value="F:biliverdin reductase [NAD(P)H] activity"/>
    <property type="evidence" value="ECO:0007669"/>
    <property type="project" value="TreeGrafter"/>
</dbReference>
<dbReference type="PANTHER" id="PTHR43355">
    <property type="entry name" value="FLAVIN REDUCTASE (NADPH)"/>
    <property type="match status" value="1"/>
</dbReference>
<reference evidence="2 3" key="1">
    <citation type="submission" date="2017-03" db="EMBL/GenBank/DDBJ databases">
        <authorList>
            <person name="Afonso C.L."/>
            <person name="Miller P.J."/>
            <person name="Scott M.A."/>
            <person name="Spackman E."/>
            <person name="Goraichik I."/>
            <person name="Dimitrov K.M."/>
            <person name="Suarez D.L."/>
            <person name="Swayne D.E."/>
        </authorList>
    </citation>
    <scope>NUCLEOTIDE SEQUENCE [LARGE SCALE GENOMIC DNA]</scope>
    <source>
        <strain evidence="2 3">CECT 7066</strain>
    </source>
</reference>
<keyword evidence="3" id="KW-1185">Reference proteome</keyword>
<dbReference type="SUPFAM" id="SSF51735">
    <property type="entry name" value="NAD(P)-binding Rossmann-fold domains"/>
    <property type="match status" value="1"/>
</dbReference>
<gene>
    <name evidence="2" type="ORF">PAM7066_02139</name>
</gene>
<dbReference type="EMBL" id="FWFV01000005">
    <property type="protein sequence ID" value="SLN47794.1"/>
    <property type="molecule type" value="Genomic_DNA"/>
</dbReference>
<dbReference type="InterPro" id="IPR016040">
    <property type="entry name" value="NAD(P)-bd_dom"/>
</dbReference>
<dbReference type="RefSeq" id="WP_245749653.1">
    <property type="nucleotide sequence ID" value="NZ_FOPF01000005.1"/>
</dbReference>
<organism evidence="2 3">
    <name type="scientific">Palleronia marisminoris</name>
    <dbReference type="NCBI Taxonomy" id="315423"/>
    <lineage>
        <taxon>Bacteria</taxon>
        <taxon>Pseudomonadati</taxon>
        <taxon>Pseudomonadota</taxon>
        <taxon>Alphaproteobacteria</taxon>
        <taxon>Rhodobacterales</taxon>
        <taxon>Roseobacteraceae</taxon>
        <taxon>Palleronia</taxon>
    </lineage>
</organism>
<dbReference type="InterPro" id="IPR036291">
    <property type="entry name" value="NAD(P)-bd_dom_sf"/>
</dbReference>
<evidence type="ECO:0000313" key="2">
    <source>
        <dbReference type="EMBL" id="SLN47794.1"/>
    </source>
</evidence>
<dbReference type="Proteomes" id="UP000193870">
    <property type="component" value="Unassembled WGS sequence"/>
</dbReference>
<sequence length="232" mass="25172">MTDSRKIAIFGANGTTGRQAVQQAVARGHAVRALELKWPEGAEVPPGVEKATANVMEDDLSAAVEGCDAILSCIGLPLTARTALGPPPLYIESTRRYLAAMEATGIDRLVVISASFVETLDRGPLPFRVAARAALAPIFNQMGEMERLLRRSAVQWTAVRPGWLMEGDLTGDYTVTPDVIPEGMIRTRHADLAHFMLDCLDTEIYHRRTPAIARNEDRAAESGRSLAAEIAH</sequence>
<dbReference type="PANTHER" id="PTHR43355:SF2">
    <property type="entry name" value="FLAVIN REDUCTASE (NADPH)"/>
    <property type="match status" value="1"/>
</dbReference>
<dbReference type="STRING" id="315423.SAMN04488020_105195"/>
<dbReference type="Gene3D" id="3.40.50.720">
    <property type="entry name" value="NAD(P)-binding Rossmann-like Domain"/>
    <property type="match status" value="1"/>
</dbReference>
<evidence type="ECO:0000259" key="1">
    <source>
        <dbReference type="Pfam" id="PF13460"/>
    </source>
</evidence>
<name>A0A1Y5SY10_9RHOB</name>
<dbReference type="InterPro" id="IPR051606">
    <property type="entry name" value="Polyketide_Oxido-like"/>
</dbReference>
<dbReference type="GO" id="GO:0042602">
    <property type="term" value="F:riboflavin reductase (NADPH) activity"/>
    <property type="evidence" value="ECO:0007669"/>
    <property type="project" value="TreeGrafter"/>
</dbReference>
<dbReference type="AlphaFoldDB" id="A0A1Y5SY10"/>
<proteinExistence type="predicted"/>
<evidence type="ECO:0000313" key="3">
    <source>
        <dbReference type="Proteomes" id="UP000193870"/>
    </source>
</evidence>